<feature type="chain" id="PRO_5003743359" evidence="1">
    <location>
        <begin position="20"/>
        <end position="166"/>
    </location>
</feature>
<evidence type="ECO:0000256" key="1">
    <source>
        <dbReference type="SAM" id="SignalP"/>
    </source>
</evidence>
<dbReference type="RefSeq" id="WP_002656669.1">
    <property type="nucleotide sequence ID" value="NZ_JH719942.1"/>
</dbReference>
<dbReference type="Proteomes" id="UP000005113">
    <property type="component" value="Unassembled WGS sequence"/>
</dbReference>
<dbReference type="HOGENOM" id="CLU_1625903_0_0_10"/>
<evidence type="ECO:0000313" key="2">
    <source>
        <dbReference type="EMBL" id="EJF52028.1"/>
    </source>
</evidence>
<reference evidence="3" key="1">
    <citation type="journal article" date="2012" name="Stand. Genomic Sci.">
        <title>Permanent draft genome sequence of the gliding predator Saprospira grandis strain Sa g1 (= HR1).</title>
        <authorList>
            <person name="Mavromatis K."/>
            <person name="Chertkov O."/>
            <person name="Lapidus A."/>
            <person name="Nolan M."/>
            <person name="Lucas S."/>
            <person name="Tice H."/>
            <person name="Del Rio T.G."/>
            <person name="Cheng J.F."/>
            <person name="Han C."/>
            <person name="Tapia R."/>
            <person name="Bruce D."/>
            <person name="Goodwin L.A."/>
            <person name="Pitluck S."/>
            <person name="Huntemann M."/>
            <person name="Liolios K."/>
            <person name="Pagani I."/>
            <person name="Ivanova N."/>
            <person name="Mikhailova N."/>
            <person name="Pati A."/>
            <person name="Chen A."/>
            <person name="Palaniappan K."/>
            <person name="Land M."/>
            <person name="Brambilla E.M."/>
            <person name="Rohde M."/>
            <person name="Spring S."/>
            <person name="Goker M."/>
            <person name="Detter J.C."/>
            <person name="Bristow J."/>
            <person name="Eisen J.A."/>
            <person name="Markowitz V."/>
            <person name="Hugenholtz P."/>
            <person name="Kyrpides N.C."/>
            <person name="Klenk H.P."/>
            <person name="Woyke T."/>
        </authorList>
    </citation>
    <scope>NUCLEOTIDE SEQUENCE [LARGE SCALE GENOMIC DNA]</scope>
    <source>
        <strain evidence="3">DSM 2844</strain>
    </source>
</reference>
<dbReference type="AlphaFoldDB" id="J1I188"/>
<proteinExistence type="predicted"/>
<sequence length="166" mass="18657">MRIFLILALMALQLPQIWAQEEEVEEAVDLTAEDLLNAQLDVHCFCLNDLYTAAISQELQDLIGNLAYAEGEEEVKAILADVSAEDAQKWAENIKTYLKSTKENCSLKEAQAAILEDYPNYWEVLAAEQLQDEKKLAAKLAELKKESYSCAFLEEARAAALLLMNK</sequence>
<dbReference type="OrthoDB" id="9832316at2"/>
<dbReference type="EMBL" id="JH719942">
    <property type="protein sequence ID" value="EJF52028.1"/>
    <property type="molecule type" value="Genomic_DNA"/>
</dbReference>
<name>J1I188_9BACT</name>
<protein>
    <submittedName>
        <fullName evidence="2">Uncharacterized protein</fullName>
    </submittedName>
</protein>
<accession>J1I188</accession>
<keyword evidence="1" id="KW-0732">Signal</keyword>
<organism evidence="2 3">
    <name type="scientific">Saprospira grandis DSM 2844</name>
    <dbReference type="NCBI Taxonomy" id="694433"/>
    <lineage>
        <taxon>Bacteria</taxon>
        <taxon>Pseudomonadati</taxon>
        <taxon>Bacteroidota</taxon>
        <taxon>Saprospiria</taxon>
        <taxon>Saprospirales</taxon>
        <taxon>Saprospiraceae</taxon>
        <taxon>Saprospira</taxon>
    </lineage>
</organism>
<gene>
    <name evidence="2" type="ORF">SapgrDRAFT_0277</name>
</gene>
<evidence type="ECO:0000313" key="3">
    <source>
        <dbReference type="Proteomes" id="UP000005113"/>
    </source>
</evidence>
<feature type="signal peptide" evidence="1">
    <location>
        <begin position="1"/>
        <end position="19"/>
    </location>
</feature>